<dbReference type="InterPro" id="IPR021109">
    <property type="entry name" value="Peptidase_aspartic_dom_sf"/>
</dbReference>
<dbReference type="PANTHER" id="PTHR47966:SF74">
    <property type="entry name" value="AGR407CP"/>
    <property type="match status" value="1"/>
</dbReference>
<accession>A0ABR1JH12</accession>
<sequence>MWSAFLKLLLFQVLPSLLVLAQSESSIRDNQTEQSASMVSMRRRTNNSFPISVGIFQGNITYYANVTIGSPPQTFRLMLHFASGTTWVGANTVYRSETADHLSFDVDVRYGFGSMTGEMVMDTMTLGPGLTTEVAFGNASNAAGFQDFDGVLGLGRKELTQGTIFPPPPSLFGTPLDYLFMNGMIPEPEVGVYYQPVRTVPFGAELTFGGIDEGKIVGPIIKVPNAENNIFKDFWTLNASIQYGGLSLTDGEIMTGIIDGGSAFTYLRDDIFQKYLSLTGAKLENNGYYNVSNFPGMQDLTFTVFGNNNITLVPDAQIWPRSQNDRLRSLHPDDNIYLAIGDLSGPSDSSSLAFILGYNFLERYYTAYDTADLTIIISPTSMTNTIVNSLVPFRPI</sequence>
<dbReference type="PRINTS" id="PR00792">
    <property type="entry name" value="PEPSIN"/>
</dbReference>
<dbReference type="PROSITE" id="PS51767">
    <property type="entry name" value="PEPTIDASE_A1"/>
    <property type="match status" value="1"/>
</dbReference>
<feature type="signal peptide" evidence="2">
    <location>
        <begin position="1"/>
        <end position="21"/>
    </location>
</feature>
<dbReference type="InterPro" id="IPR034164">
    <property type="entry name" value="Pepsin-like_dom"/>
</dbReference>
<evidence type="ECO:0000256" key="1">
    <source>
        <dbReference type="ARBA" id="ARBA00007447"/>
    </source>
</evidence>
<proteinExistence type="inferred from homology"/>
<gene>
    <name evidence="4" type="ORF">VKT23_008658</name>
</gene>
<reference evidence="4 5" key="1">
    <citation type="submission" date="2024-01" db="EMBL/GenBank/DDBJ databases">
        <title>A draft genome for the cacao thread blight pathogen Marasmiellus scandens.</title>
        <authorList>
            <person name="Baruah I.K."/>
            <person name="Leung J."/>
            <person name="Bukari Y."/>
            <person name="Amoako-Attah I."/>
            <person name="Meinhardt L.W."/>
            <person name="Bailey B.A."/>
            <person name="Cohen S.P."/>
        </authorList>
    </citation>
    <scope>NUCLEOTIDE SEQUENCE [LARGE SCALE GENOMIC DNA]</scope>
    <source>
        <strain evidence="4 5">GH-19</strain>
    </source>
</reference>
<dbReference type="Pfam" id="PF00026">
    <property type="entry name" value="Asp"/>
    <property type="match status" value="1"/>
</dbReference>
<dbReference type="Proteomes" id="UP001498398">
    <property type="component" value="Unassembled WGS sequence"/>
</dbReference>
<feature type="chain" id="PRO_5046971214" description="Peptidase A1 domain-containing protein" evidence="2">
    <location>
        <begin position="22"/>
        <end position="396"/>
    </location>
</feature>
<dbReference type="SUPFAM" id="SSF50630">
    <property type="entry name" value="Acid proteases"/>
    <property type="match status" value="1"/>
</dbReference>
<evidence type="ECO:0000256" key="2">
    <source>
        <dbReference type="SAM" id="SignalP"/>
    </source>
</evidence>
<protein>
    <recommendedName>
        <fullName evidence="3">Peptidase A1 domain-containing protein</fullName>
    </recommendedName>
</protein>
<name>A0ABR1JH12_9AGAR</name>
<keyword evidence="5" id="KW-1185">Reference proteome</keyword>
<feature type="domain" description="Peptidase A1" evidence="3">
    <location>
        <begin position="62"/>
        <end position="378"/>
    </location>
</feature>
<organism evidence="4 5">
    <name type="scientific">Marasmiellus scandens</name>
    <dbReference type="NCBI Taxonomy" id="2682957"/>
    <lineage>
        <taxon>Eukaryota</taxon>
        <taxon>Fungi</taxon>
        <taxon>Dikarya</taxon>
        <taxon>Basidiomycota</taxon>
        <taxon>Agaricomycotina</taxon>
        <taxon>Agaricomycetes</taxon>
        <taxon>Agaricomycetidae</taxon>
        <taxon>Agaricales</taxon>
        <taxon>Marasmiineae</taxon>
        <taxon>Omphalotaceae</taxon>
        <taxon>Marasmiellus</taxon>
    </lineage>
</organism>
<comment type="similarity">
    <text evidence="1">Belongs to the peptidase A1 family.</text>
</comment>
<dbReference type="PANTHER" id="PTHR47966">
    <property type="entry name" value="BETA-SITE APP-CLEAVING ENZYME, ISOFORM A-RELATED"/>
    <property type="match status" value="1"/>
</dbReference>
<dbReference type="EMBL" id="JBANRG010000013">
    <property type="protein sequence ID" value="KAK7461483.1"/>
    <property type="molecule type" value="Genomic_DNA"/>
</dbReference>
<evidence type="ECO:0000259" key="3">
    <source>
        <dbReference type="PROSITE" id="PS51767"/>
    </source>
</evidence>
<evidence type="ECO:0000313" key="5">
    <source>
        <dbReference type="Proteomes" id="UP001498398"/>
    </source>
</evidence>
<keyword evidence="2" id="KW-0732">Signal</keyword>
<comment type="caution">
    <text evidence="4">The sequence shown here is derived from an EMBL/GenBank/DDBJ whole genome shotgun (WGS) entry which is preliminary data.</text>
</comment>
<dbReference type="CDD" id="cd05471">
    <property type="entry name" value="pepsin_like"/>
    <property type="match status" value="1"/>
</dbReference>
<evidence type="ECO:0000313" key="4">
    <source>
        <dbReference type="EMBL" id="KAK7461483.1"/>
    </source>
</evidence>
<dbReference type="InterPro" id="IPR001461">
    <property type="entry name" value="Aspartic_peptidase_A1"/>
</dbReference>
<dbReference type="Gene3D" id="2.40.70.10">
    <property type="entry name" value="Acid Proteases"/>
    <property type="match status" value="2"/>
</dbReference>
<dbReference type="InterPro" id="IPR033121">
    <property type="entry name" value="PEPTIDASE_A1"/>
</dbReference>